<comment type="caution">
    <text evidence="2">The sequence shown here is derived from an EMBL/GenBank/DDBJ whole genome shotgun (WGS) entry which is preliminary data.</text>
</comment>
<name>A0ABU7VB62_9BACI</name>
<feature type="chain" id="PRO_5046945580" evidence="1">
    <location>
        <begin position="27"/>
        <end position="141"/>
    </location>
</feature>
<evidence type="ECO:0000313" key="2">
    <source>
        <dbReference type="EMBL" id="MEF2290918.1"/>
    </source>
</evidence>
<accession>A0ABU7VB62</accession>
<organism evidence="2 3">
    <name type="scientific">Virgibacillus dokdonensis</name>
    <dbReference type="NCBI Taxonomy" id="302167"/>
    <lineage>
        <taxon>Bacteria</taxon>
        <taxon>Bacillati</taxon>
        <taxon>Bacillota</taxon>
        <taxon>Bacilli</taxon>
        <taxon>Bacillales</taxon>
        <taxon>Bacillaceae</taxon>
        <taxon>Virgibacillus</taxon>
    </lineage>
</organism>
<evidence type="ECO:0000313" key="3">
    <source>
        <dbReference type="Proteomes" id="UP001356080"/>
    </source>
</evidence>
<proteinExistence type="predicted"/>
<protein>
    <submittedName>
        <fullName evidence="2">Uncharacterized protein</fullName>
    </submittedName>
</protein>
<keyword evidence="1" id="KW-0732">Signal</keyword>
<feature type="signal peptide" evidence="1">
    <location>
        <begin position="1"/>
        <end position="26"/>
    </location>
</feature>
<dbReference type="RefSeq" id="WP_077702399.1">
    <property type="nucleotide sequence ID" value="NZ_CP018622.1"/>
</dbReference>
<dbReference type="EMBL" id="JAZHPM010000003">
    <property type="protein sequence ID" value="MEF2290918.1"/>
    <property type="molecule type" value="Genomic_DNA"/>
</dbReference>
<dbReference type="Proteomes" id="UP001356080">
    <property type="component" value="Unassembled WGS sequence"/>
</dbReference>
<gene>
    <name evidence="2" type="ORF">V2W34_02685</name>
</gene>
<evidence type="ECO:0000256" key="1">
    <source>
        <dbReference type="SAM" id="SignalP"/>
    </source>
</evidence>
<keyword evidence="3" id="KW-1185">Reference proteome</keyword>
<reference evidence="2 3" key="1">
    <citation type="submission" date="2024-01" db="EMBL/GenBank/DDBJ databases">
        <title>Survival strategy associated with biotechnological potential of Virgibacillus dokdonensis T4.6 isolated from salt-fermented shrimp paste.</title>
        <authorList>
            <person name="Doan T.V."/>
            <person name="Quach N.T."/>
            <person name="Phi Q.-T."/>
        </authorList>
    </citation>
    <scope>NUCLEOTIDE SEQUENCE [LARGE SCALE GENOMIC DNA]</scope>
    <source>
        <strain evidence="2 3">T4.6</strain>
    </source>
</reference>
<sequence length="141" mass="16666">MKKRLFLSVSLLLVVIGTSLQVNRIAADKQSWSLQQVHKIESVSNWMNTYMNQIEKDALEHQELQRIEQKKKLKQTGEQARRKGKSKIEDYQNSYSERFVKAKETFRIVDKFQHYSNEKKADIHEQLNEGVKAEILSWVDE</sequence>